<feature type="domain" description="HTH tetR-type" evidence="5">
    <location>
        <begin position="1"/>
        <end position="61"/>
    </location>
</feature>
<dbReference type="Pfam" id="PF00440">
    <property type="entry name" value="TetR_N"/>
    <property type="match status" value="1"/>
</dbReference>
<keyword evidence="7" id="KW-1185">Reference proteome</keyword>
<accession>A0A857JMT2</accession>
<feature type="DNA-binding region" description="H-T-H motif" evidence="4">
    <location>
        <begin position="24"/>
        <end position="43"/>
    </location>
</feature>
<proteinExistence type="predicted"/>
<keyword evidence="3" id="KW-0804">Transcription</keyword>
<dbReference type="PANTHER" id="PTHR47506:SF6">
    <property type="entry name" value="HTH-TYPE TRANSCRIPTIONAL REPRESSOR NEMR"/>
    <property type="match status" value="1"/>
</dbReference>
<keyword evidence="1" id="KW-0805">Transcription regulation</keyword>
<dbReference type="InterPro" id="IPR036271">
    <property type="entry name" value="Tet_transcr_reg_TetR-rel_C_sf"/>
</dbReference>
<protein>
    <recommendedName>
        <fullName evidence="5">HTH tetR-type domain-containing protein</fullName>
    </recommendedName>
</protein>
<dbReference type="Pfam" id="PF21993">
    <property type="entry name" value="TetR_C_13_2"/>
    <property type="match status" value="1"/>
</dbReference>
<keyword evidence="2 4" id="KW-0238">DNA-binding</keyword>
<dbReference type="Proteomes" id="UP000464524">
    <property type="component" value="Chromosome"/>
</dbReference>
<evidence type="ECO:0000313" key="7">
    <source>
        <dbReference type="Proteomes" id="UP000464524"/>
    </source>
</evidence>
<dbReference type="KEGG" id="pmes:FX988_02920"/>
<name>A0A857JMT2_9ALTE</name>
<evidence type="ECO:0000256" key="3">
    <source>
        <dbReference type="ARBA" id="ARBA00023163"/>
    </source>
</evidence>
<evidence type="ECO:0000256" key="2">
    <source>
        <dbReference type="ARBA" id="ARBA00023125"/>
    </source>
</evidence>
<sequence length="181" mass="19682">MSKKQLLLKAAEAKVRTGGYNNFSFRELADEIGIKSSSVHYHFPTKADLGAELARQYTDNFLTNLGAPEALIAEGKKPIEVYLQQFQCALTEDKKMCLCGLLGAETDGLPEKVKAQTQRFFEQNIEWLTQAYQQVDGASEQAANAQAIGTLSLLEGAMLVSKAMNDTAIFATASAGLLATR</sequence>
<dbReference type="GO" id="GO:0003677">
    <property type="term" value="F:DNA binding"/>
    <property type="evidence" value="ECO:0007669"/>
    <property type="project" value="UniProtKB-UniRule"/>
</dbReference>
<dbReference type="PANTHER" id="PTHR47506">
    <property type="entry name" value="TRANSCRIPTIONAL REGULATORY PROTEIN"/>
    <property type="match status" value="1"/>
</dbReference>
<reference evidence="6 7" key="1">
    <citation type="submission" date="2019-12" db="EMBL/GenBank/DDBJ databases">
        <title>Genome sequencing and assembly of endphytes of Porphyra tenera.</title>
        <authorList>
            <person name="Park J.M."/>
            <person name="Shin R."/>
            <person name="Jo S.H."/>
        </authorList>
    </citation>
    <scope>NUCLEOTIDE SEQUENCE [LARGE SCALE GENOMIC DNA]</scope>
    <source>
        <strain evidence="6 7">GPM4</strain>
    </source>
</reference>
<dbReference type="Gene3D" id="1.10.357.10">
    <property type="entry name" value="Tetracycline Repressor, domain 2"/>
    <property type="match status" value="1"/>
</dbReference>
<gene>
    <name evidence="6" type="ORF">FX988_02920</name>
</gene>
<evidence type="ECO:0000256" key="4">
    <source>
        <dbReference type="PROSITE-ProRule" id="PRU00335"/>
    </source>
</evidence>
<evidence type="ECO:0000256" key="1">
    <source>
        <dbReference type="ARBA" id="ARBA00023015"/>
    </source>
</evidence>
<dbReference type="EMBL" id="CP047656">
    <property type="protein sequence ID" value="QHJ12662.1"/>
    <property type="molecule type" value="Genomic_DNA"/>
</dbReference>
<evidence type="ECO:0000313" key="6">
    <source>
        <dbReference type="EMBL" id="QHJ12662.1"/>
    </source>
</evidence>
<dbReference type="SUPFAM" id="SSF46689">
    <property type="entry name" value="Homeodomain-like"/>
    <property type="match status" value="1"/>
</dbReference>
<dbReference type="SUPFAM" id="SSF48498">
    <property type="entry name" value="Tetracyclin repressor-like, C-terminal domain"/>
    <property type="match status" value="1"/>
</dbReference>
<dbReference type="AlphaFoldDB" id="A0A857JMT2"/>
<dbReference type="RefSeq" id="WP_160180851.1">
    <property type="nucleotide sequence ID" value="NZ_CP047656.1"/>
</dbReference>
<organism evidence="6 7">
    <name type="scientific">Paraglaciecola mesophila</name>
    <dbReference type="NCBI Taxonomy" id="197222"/>
    <lineage>
        <taxon>Bacteria</taxon>
        <taxon>Pseudomonadati</taxon>
        <taxon>Pseudomonadota</taxon>
        <taxon>Gammaproteobacteria</taxon>
        <taxon>Alteromonadales</taxon>
        <taxon>Alteromonadaceae</taxon>
        <taxon>Paraglaciecola</taxon>
    </lineage>
</organism>
<dbReference type="PROSITE" id="PS50977">
    <property type="entry name" value="HTH_TETR_2"/>
    <property type="match status" value="1"/>
</dbReference>
<dbReference type="OrthoDB" id="9809772at2"/>
<evidence type="ECO:0000259" key="5">
    <source>
        <dbReference type="PROSITE" id="PS50977"/>
    </source>
</evidence>
<dbReference type="InterPro" id="IPR001647">
    <property type="entry name" value="HTH_TetR"/>
</dbReference>
<dbReference type="InterPro" id="IPR054156">
    <property type="entry name" value="YxaF_TetR_C"/>
</dbReference>
<dbReference type="InterPro" id="IPR009057">
    <property type="entry name" value="Homeodomain-like_sf"/>
</dbReference>